<proteinExistence type="predicted"/>
<dbReference type="EMBL" id="JAPUUL010001338">
    <property type="protein sequence ID" value="KAJ8127674.1"/>
    <property type="molecule type" value="Genomic_DNA"/>
</dbReference>
<accession>A0ACC2JK22</accession>
<reference evidence="1" key="1">
    <citation type="submission" date="2022-12" db="EMBL/GenBank/DDBJ databases">
        <title>Genome Sequence of Lasiodiplodia mahajangana.</title>
        <authorList>
            <person name="Buettner E."/>
        </authorList>
    </citation>
    <scope>NUCLEOTIDE SEQUENCE</scope>
    <source>
        <strain evidence="1">VT137</strain>
    </source>
</reference>
<sequence>MANSKQAQEDILALRGLIGSVLTDMDGRLYINSMARVPAVAEAGLPLRDRNVCQIIAALPDDTLSDFVIEGKHGRLPHLDLSRLTVEHKILGGECMCFLKLSNGNLSDHLRALRRNCERLTINLSNVSPLLQFILLCRLALRLPLPGRFGLLRVGHRFNDETWLDAGNETNCGEDLSLSLHSNGPELGATQQKDGGKRRKLEKSRLR</sequence>
<dbReference type="Proteomes" id="UP001153332">
    <property type="component" value="Unassembled WGS sequence"/>
</dbReference>
<evidence type="ECO:0000313" key="2">
    <source>
        <dbReference type="Proteomes" id="UP001153332"/>
    </source>
</evidence>
<name>A0ACC2JK22_9PEZI</name>
<gene>
    <name evidence="1" type="ORF">O1611_g5962</name>
</gene>
<protein>
    <submittedName>
        <fullName evidence="1">Uncharacterized protein</fullName>
    </submittedName>
</protein>
<keyword evidence="2" id="KW-1185">Reference proteome</keyword>
<organism evidence="1 2">
    <name type="scientific">Lasiodiplodia mahajangana</name>
    <dbReference type="NCBI Taxonomy" id="1108764"/>
    <lineage>
        <taxon>Eukaryota</taxon>
        <taxon>Fungi</taxon>
        <taxon>Dikarya</taxon>
        <taxon>Ascomycota</taxon>
        <taxon>Pezizomycotina</taxon>
        <taxon>Dothideomycetes</taxon>
        <taxon>Dothideomycetes incertae sedis</taxon>
        <taxon>Botryosphaeriales</taxon>
        <taxon>Botryosphaeriaceae</taxon>
        <taxon>Lasiodiplodia</taxon>
    </lineage>
</organism>
<comment type="caution">
    <text evidence="1">The sequence shown here is derived from an EMBL/GenBank/DDBJ whole genome shotgun (WGS) entry which is preliminary data.</text>
</comment>
<evidence type="ECO:0000313" key="1">
    <source>
        <dbReference type="EMBL" id="KAJ8127674.1"/>
    </source>
</evidence>